<gene>
    <name evidence="2" type="ORF">JQC75_09395</name>
</gene>
<reference evidence="2 3" key="1">
    <citation type="journal article" date="2012" name="Antonie Van Leeuwenhoek">
        <title>Shewanella litorisediminis sp. nov., a gammaproteobacterium isolated from a tidal flat sediment.</title>
        <authorList>
            <person name="Lee M.H."/>
            <person name="Yoon J.H."/>
        </authorList>
    </citation>
    <scope>NUCLEOTIDE SEQUENCE [LARGE SCALE GENOMIC DNA]</scope>
    <source>
        <strain evidence="2 3">SMK1-12</strain>
    </source>
</reference>
<organism evidence="2 3">
    <name type="scientific">Shewanella litorisediminis</name>
    <dbReference type="NCBI Taxonomy" id="1173586"/>
    <lineage>
        <taxon>Bacteria</taxon>
        <taxon>Pseudomonadati</taxon>
        <taxon>Pseudomonadota</taxon>
        <taxon>Gammaproteobacteria</taxon>
        <taxon>Alteromonadales</taxon>
        <taxon>Shewanellaceae</taxon>
        <taxon>Shewanella</taxon>
    </lineage>
</organism>
<evidence type="ECO:0000313" key="3">
    <source>
        <dbReference type="Proteomes" id="UP000596252"/>
    </source>
</evidence>
<dbReference type="Proteomes" id="UP000596252">
    <property type="component" value="Chromosome"/>
</dbReference>
<evidence type="ECO:0000313" key="2">
    <source>
        <dbReference type="EMBL" id="QRH00131.1"/>
    </source>
</evidence>
<feature type="signal peptide" evidence="1">
    <location>
        <begin position="1"/>
        <end position="22"/>
    </location>
</feature>
<proteinExistence type="predicted"/>
<name>A0ABX7FYL4_9GAMM</name>
<dbReference type="Pfam" id="PF12060">
    <property type="entry name" value="DUF3541"/>
    <property type="match status" value="1"/>
</dbReference>
<feature type="chain" id="PRO_5046719657" evidence="1">
    <location>
        <begin position="23"/>
        <end position="374"/>
    </location>
</feature>
<accession>A0ABX7FYL4</accession>
<keyword evidence="1" id="KW-0732">Signal</keyword>
<protein>
    <submittedName>
        <fullName evidence="2">DUF3541 domain-containing protein</fullName>
    </submittedName>
</protein>
<keyword evidence="3" id="KW-1185">Reference proteome</keyword>
<dbReference type="EMBL" id="CP069213">
    <property type="protein sequence ID" value="QRH00131.1"/>
    <property type="molecule type" value="Genomic_DNA"/>
</dbReference>
<dbReference type="RefSeq" id="WP_203323870.1">
    <property type="nucleotide sequence ID" value="NZ_CP069213.1"/>
</dbReference>
<sequence>MTSASHIRALLLCACILPVANAADIKESKKAAQPLDATQVYQAIKQELEANLFELPPRVQGHYGIRMYRMTGDEKYANAALVDLFAVTESQAYYACNLDKPGFISTAAEEAIAALGKGPRATARKKALDDFPEFLFYTDVLLRFGSRIDEFGLLGPCHDKMIAALKATDLKRGLTSPDMIESWAAQLANYVYWAKQLGVGDYLKDYRDAFNRVYPDSRDKRLDKAQFRNKLYGMTHFVFAASGYYQSPVDATEFAWVLDYFEANIDRILKDGTNDIIAEVGVSFLLAGKGDSHVVSQTRRHIVNAFDKKHDIIPSPRGNPDLALGEHRNMLAMMLLRWPETLTPGPYLAELKATKKSLPKMVSPKPALSGEPAN</sequence>
<dbReference type="InterPro" id="IPR021928">
    <property type="entry name" value="DUF3541"/>
</dbReference>
<evidence type="ECO:0000256" key="1">
    <source>
        <dbReference type="SAM" id="SignalP"/>
    </source>
</evidence>